<feature type="transmembrane region" description="Helical" evidence="8">
    <location>
        <begin position="235"/>
        <end position="259"/>
    </location>
</feature>
<organism evidence="10 11">
    <name type="scientific">Shinella kummerowiae</name>
    <dbReference type="NCBI Taxonomy" id="417745"/>
    <lineage>
        <taxon>Bacteria</taxon>
        <taxon>Pseudomonadati</taxon>
        <taxon>Pseudomonadota</taxon>
        <taxon>Alphaproteobacteria</taxon>
        <taxon>Hyphomicrobiales</taxon>
        <taxon>Rhizobiaceae</taxon>
        <taxon>Shinella</taxon>
    </lineage>
</organism>
<dbReference type="AlphaFoldDB" id="A0A6N8S8J8"/>
<feature type="transmembrane region" description="Helical" evidence="8">
    <location>
        <begin position="106"/>
        <end position="130"/>
    </location>
</feature>
<dbReference type="PANTHER" id="PTHR43848:SF2">
    <property type="entry name" value="PUTRESCINE TRANSPORT SYSTEM PERMEASE PROTEIN POTI"/>
    <property type="match status" value="1"/>
</dbReference>
<dbReference type="Proteomes" id="UP000435802">
    <property type="component" value="Unassembled WGS sequence"/>
</dbReference>
<dbReference type="CDD" id="cd06261">
    <property type="entry name" value="TM_PBP2"/>
    <property type="match status" value="1"/>
</dbReference>
<dbReference type="InterPro" id="IPR051789">
    <property type="entry name" value="Bact_Polyamine_Transport"/>
</dbReference>
<evidence type="ECO:0000256" key="3">
    <source>
        <dbReference type="ARBA" id="ARBA00022448"/>
    </source>
</evidence>
<accession>A0A6N8S8J8</accession>
<evidence type="ECO:0000256" key="8">
    <source>
        <dbReference type="RuleBase" id="RU363032"/>
    </source>
</evidence>
<evidence type="ECO:0000256" key="2">
    <source>
        <dbReference type="ARBA" id="ARBA00007069"/>
    </source>
</evidence>
<dbReference type="RefSeq" id="WP_160856863.1">
    <property type="nucleotide sequence ID" value="NZ_WUMK01000001.1"/>
</dbReference>
<dbReference type="GO" id="GO:0005886">
    <property type="term" value="C:plasma membrane"/>
    <property type="evidence" value="ECO:0007669"/>
    <property type="project" value="UniProtKB-SubCell"/>
</dbReference>
<evidence type="ECO:0000313" key="10">
    <source>
        <dbReference type="EMBL" id="MXN43868.1"/>
    </source>
</evidence>
<feature type="transmembrane region" description="Helical" evidence="8">
    <location>
        <begin position="136"/>
        <end position="156"/>
    </location>
</feature>
<dbReference type="Gene3D" id="1.10.3720.10">
    <property type="entry name" value="MetI-like"/>
    <property type="match status" value="1"/>
</dbReference>
<feature type="transmembrane region" description="Helical" evidence="8">
    <location>
        <begin position="72"/>
        <end position="94"/>
    </location>
</feature>
<protein>
    <submittedName>
        <fullName evidence="10">ABC transporter permease subunit</fullName>
    </submittedName>
</protein>
<reference evidence="10 11" key="1">
    <citation type="submission" date="2019-12" db="EMBL/GenBank/DDBJ databases">
        <title>Shinella kummerowiae sp. nov., a symbiotic bacterium isolated from root nodules of the herbal legume Kummerowia stipulacea.</title>
        <authorList>
            <person name="Gao J."/>
        </authorList>
    </citation>
    <scope>NUCLEOTIDE SEQUENCE [LARGE SCALE GENOMIC DNA]</scope>
    <source>
        <strain evidence="10 11">CCBAU 25048</strain>
    </source>
</reference>
<evidence type="ECO:0000259" key="9">
    <source>
        <dbReference type="PROSITE" id="PS50928"/>
    </source>
</evidence>
<dbReference type="OrthoDB" id="9808399at2"/>
<evidence type="ECO:0000256" key="7">
    <source>
        <dbReference type="ARBA" id="ARBA00023136"/>
    </source>
</evidence>
<evidence type="ECO:0000256" key="1">
    <source>
        <dbReference type="ARBA" id="ARBA00004651"/>
    </source>
</evidence>
<dbReference type="Pfam" id="PF00528">
    <property type="entry name" value="BPD_transp_1"/>
    <property type="match status" value="1"/>
</dbReference>
<comment type="caution">
    <text evidence="10">The sequence shown here is derived from an EMBL/GenBank/DDBJ whole genome shotgun (WGS) entry which is preliminary data.</text>
</comment>
<proteinExistence type="inferred from homology"/>
<feature type="domain" description="ABC transmembrane type-1" evidence="9">
    <location>
        <begin position="68"/>
        <end position="256"/>
    </location>
</feature>
<evidence type="ECO:0000256" key="6">
    <source>
        <dbReference type="ARBA" id="ARBA00022989"/>
    </source>
</evidence>
<dbReference type="InterPro" id="IPR000515">
    <property type="entry name" value="MetI-like"/>
</dbReference>
<comment type="similarity">
    <text evidence="2">Belongs to the binding-protein-dependent transport system permease family. CysTW subfamily.</text>
</comment>
<dbReference type="SUPFAM" id="SSF161098">
    <property type="entry name" value="MetI-like"/>
    <property type="match status" value="1"/>
</dbReference>
<keyword evidence="6 8" id="KW-1133">Transmembrane helix</keyword>
<keyword evidence="5 8" id="KW-0812">Transmembrane</keyword>
<evidence type="ECO:0000256" key="5">
    <source>
        <dbReference type="ARBA" id="ARBA00022692"/>
    </source>
</evidence>
<name>A0A6N8S8J8_9HYPH</name>
<keyword evidence="4" id="KW-1003">Cell membrane</keyword>
<dbReference type="PANTHER" id="PTHR43848">
    <property type="entry name" value="PUTRESCINE TRANSPORT SYSTEM PERMEASE PROTEIN POTI"/>
    <property type="match status" value="1"/>
</dbReference>
<evidence type="ECO:0000313" key="11">
    <source>
        <dbReference type="Proteomes" id="UP000435802"/>
    </source>
</evidence>
<dbReference type="InterPro" id="IPR035906">
    <property type="entry name" value="MetI-like_sf"/>
</dbReference>
<dbReference type="PROSITE" id="PS50928">
    <property type="entry name" value="ABC_TM1"/>
    <property type="match status" value="1"/>
</dbReference>
<evidence type="ECO:0000256" key="4">
    <source>
        <dbReference type="ARBA" id="ARBA00022475"/>
    </source>
</evidence>
<sequence length="274" mass="30227">MTLFTQRLRFIPWLPVYVAVYFLFLYLPILLLPVFSFNNAATTTFPLAGFTTKWYGTLAGNSVMMEAAWNSLIVGISVSLLSTILGICAARAITRYRFRGQRAATGFIMAPLFLPEIIVAVSLLMIVLAMGVELSLFTVILGQTVFCVPYAMSVLVSGFEGFDRSLEEASYDLGETAIGTFRRVTLPVVAPAIVSSLLVTFTISLDEFILAFFLSGTEPTLPVYIWGQLRFAAKLPGVLALGTIMLVASILMLTLAEILRRRTERRTQMAHMLP</sequence>
<dbReference type="EMBL" id="WUMK01000001">
    <property type="protein sequence ID" value="MXN43868.1"/>
    <property type="molecule type" value="Genomic_DNA"/>
</dbReference>
<feature type="transmembrane region" description="Helical" evidence="8">
    <location>
        <begin position="12"/>
        <end position="35"/>
    </location>
</feature>
<gene>
    <name evidence="10" type="ORF">GR138_01630</name>
</gene>
<comment type="subcellular location">
    <subcellularLocation>
        <location evidence="1 8">Cell membrane</location>
        <topology evidence="1 8">Multi-pass membrane protein</topology>
    </subcellularLocation>
</comment>
<keyword evidence="3 8" id="KW-0813">Transport</keyword>
<keyword evidence="7 8" id="KW-0472">Membrane</keyword>
<dbReference type="GO" id="GO:0055085">
    <property type="term" value="P:transmembrane transport"/>
    <property type="evidence" value="ECO:0007669"/>
    <property type="project" value="InterPro"/>
</dbReference>
<feature type="transmembrane region" description="Helical" evidence="8">
    <location>
        <begin position="188"/>
        <end position="215"/>
    </location>
</feature>
<keyword evidence="11" id="KW-1185">Reference proteome</keyword>